<name>A0A6J6V9Q5_9ZZZZ</name>
<organism evidence="1">
    <name type="scientific">freshwater metagenome</name>
    <dbReference type="NCBI Taxonomy" id="449393"/>
    <lineage>
        <taxon>unclassified sequences</taxon>
        <taxon>metagenomes</taxon>
        <taxon>ecological metagenomes</taxon>
    </lineage>
</organism>
<evidence type="ECO:0000313" key="1">
    <source>
        <dbReference type="EMBL" id="CAB4767655.1"/>
    </source>
</evidence>
<proteinExistence type="predicted"/>
<sequence length="40" mass="4040">MVAACLAIRTVSCVGKTAMVAMIRTRSVAAAAKASVETIS</sequence>
<gene>
    <name evidence="1" type="ORF">UFOPK2925_00083</name>
</gene>
<protein>
    <submittedName>
        <fullName evidence="1">Unannotated protein</fullName>
    </submittedName>
</protein>
<accession>A0A6J6V9Q5</accession>
<dbReference type="AlphaFoldDB" id="A0A6J6V9Q5"/>
<reference evidence="1" key="1">
    <citation type="submission" date="2020-05" db="EMBL/GenBank/DDBJ databases">
        <authorList>
            <person name="Chiriac C."/>
            <person name="Salcher M."/>
            <person name="Ghai R."/>
            <person name="Kavagutti S V."/>
        </authorList>
    </citation>
    <scope>NUCLEOTIDE SEQUENCE</scope>
</reference>
<dbReference type="EMBL" id="CAEZZU010000004">
    <property type="protein sequence ID" value="CAB4767655.1"/>
    <property type="molecule type" value="Genomic_DNA"/>
</dbReference>